<evidence type="ECO:0000313" key="4">
    <source>
        <dbReference type="EMBL" id="EEI93339.1"/>
    </source>
</evidence>
<protein>
    <recommendedName>
        <fullName evidence="3">Tox-HNH-HHH domain-containing protein</fullName>
    </recommendedName>
</protein>
<proteinExistence type="predicted"/>
<dbReference type="RefSeq" id="WP_003006610.1">
    <property type="nucleotide sequence ID" value="NZ_GG668631.1"/>
</dbReference>
<feature type="compositionally biased region" description="Gly residues" evidence="1">
    <location>
        <begin position="240"/>
        <end position="269"/>
    </location>
</feature>
<keyword evidence="2" id="KW-0732">Signal</keyword>
<organism evidence="4 5">
    <name type="scientific">Sphingobacterium spiritivorum ATCC 33300</name>
    <dbReference type="NCBI Taxonomy" id="525372"/>
    <lineage>
        <taxon>Bacteria</taxon>
        <taxon>Pseudomonadati</taxon>
        <taxon>Bacteroidota</taxon>
        <taxon>Sphingobacteriia</taxon>
        <taxon>Sphingobacteriales</taxon>
        <taxon>Sphingobacteriaceae</taxon>
        <taxon>Sphingobacterium</taxon>
    </lineage>
</organism>
<name>C2FUY5_SPHSI</name>
<sequence length="533" mass="58960">MKRKLFIAFCLLVLFANCRQVDILPEDTGKRLTIAEAKAYFNKKYSQKITGKRLATTGAPNSGSPEIEDFEDVVELKTPLWNSAYEKLLQSGQQAISVPLDIPDASTPPYVLVDDVNGNVVPFSSLNYLHMYKDQAGEVQTRWITYMPDSLWLYGSRSAYYGNVIVRDWNGNILQNVSIEREPGISREPSGAGWACLIFEQEVPFTCNEETWRCLKKICIYVPNMEKEPGDPIDPTDPNGPGGGGGGGRNPGGNGGNGGGNNPGTGYGGGGGGAPTLGCNPDPNYVVPDYPAPNGQDWVLPCSGGPEGVPIPVPIGLPTTQAVTLLSSKINLSAEQWEFMNENQIILDQLADYLTIHPDKVDFIDGLLYEGSEGMIDASQILGYLNSADPPLILPKTWTMEISPEWYEAEDLFGLVELEMQQQGIPNTDPVPESYYRNGVRIDMQNAKPKEGRTVMGVPRNYRYFWREFLKDPRGRLMLDQENIDKIKEGKAPIVNDKWIQFNKTAKAYKGEKLVHHHHSQGRYAYALTGKSS</sequence>
<reference evidence="4 5" key="1">
    <citation type="submission" date="2009-01" db="EMBL/GenBank/DDBJ databases">
        <authorList>
            <person name="Qin X."/>
            <person name="Bachman B."/>
            <person name="Battles P."/>
            <person name="Bell A."/>
            <person name="Bess C."/>
            <person name="Bickham C."/>
            <person name="Chaboub L."/>
            <person name="Chen D."/>
            <person name="Coyle M."/>
            <person name="Deiros D.R."/>
            <person name="Dinh H."/>
            <person name="Forbes L."/>
            <person name="Fowler G."/>
            <person name="Francisco L."/>
            <person name="Fu Q."/>
            <person name="Gubbala S."/>
            <person name="Hale W."/>
            <person name="Han Y."/>
            <person name="Hemphill L."/>
            <person name="Highlander S.K."/>
            <person name="Hirani K."/>
            <person name="Hogues M."/>
            <person name="Jackson L."/>
            <person name="Jakkamsetti A."/>
            <person name="Javaid M."/>
            <person name="Jiang H."/>
            <person name="Korchina V."/>
            <person name="Kovar C."/>
            <person name="Lara F."/>
            <person name="Lee S."/>
            <person name="Mata R."/>
            <person name="Mathew T."/>
            <person name="Moen C."/>
            <person name="Morales K."/>
            <person name="Munidasa M."/>
            <person name="Nazareth L."/>
            <person name="Ngo R."/>
            <person name="Nguyen L."/>
            <person name="Okwuonu G."/>
            <person name="Ongeri F."/>
            <person name="Patil S."/>
            <person name="Petrosino J."/>
            <person name="Pham C."/>
            <person name="Pham P."/>
            <person name="Pu L.-L."/>
            <person name="Puazo M."/>
            <person name="Raj R."/>
            <person name="Reid J."/>
            <person name="Rouhana J."/>
            <person name="Saada N."/>
            <person name="Shang Y."/>
            <person name="Simmons D."/>
            <person name="Thornton R."/>
            <person name="Warren J."/>
            <person name="Weissenberger G."/>
            <person name="Zhang J."/>
            <person name="Zhang L."/>
            <person name="Zhou C."/>
            <person name="Zhu D."/>
            <person name="Muzny D."/>
            <person name="Worley K."/>
            <person name="Gibbs R."/>
        </authorList>
    </citation>
    <scope>NUCLEOTIDE SEQUENCE [LARGE SCALE GENOMIC DNA]</scope>
    <source>
        <strain evidence="4 5">ATCC 33300</strain>
    </source>
</reference>
<accession>C2FUY5</accession>
<comment type="caution">
    <text evidence="4">The sequence shown here is derived from an EMBL/GenBank/DDBJ whole genome shotgun (WGS) entry which is preliminary data.</text>
</comment>
<feature type="region of interest" description="Disordered" evidence="1">
    <location>
        <begin position="229"/>
        <end position="269"/>
    </location>
</feature>
<gene>
    <name evidence="4" type="ORF">HMPREF0765_1141</name>
</gene>
<feature type="domain" description="Tox-HNH-HHH" evidence="3">
    <location>
        <begin position="443"/>
        <end position="528"/>
    </location>
</feature>
<dbReference type="InterPro" id="IPR028915">
    <property type="entry name" value="Tox-HNH-HHH_dom"/>
</dbReference>
<evidence type="ECO:0000256" key="2">
    <source>
        <dbReference type="SAM" id="SignalP"/>
    </source>
</evidence>
<feature type="chain" id="PRO_5002913973" description="Tox-HNH-HHH domain-containing protein" evidence="2">
    <location>
        <begin position="21"/>
        <end position="533"/>
    </location>
</feature>
<evidence type="ECO:0000259" key="3">
    <source>
        <dbReference type="Pfam" id="PF15637"/>
    </source>
</evidence>
<feature type="signal peptide" evidence="2">
    <location>
        <begin position="1"/>
        <end position="20"/>
    </location>
</feature>
<dbReference type="EMBL" id="ACHB01000026">
    <property type="protein sequence ID" value="EEI93339.1"/>
    <property type="molecule type" value="Genomic_DNA"/>
</dbReference>
<dbReference type="AlphaFoldDB" id="C2FUY5"/>
<dbReference type="Proteomes" id="UP000006241">
    <property type="component" value="Unassembled WGS sequence"/>
</dbReference>
<evidence type="ECO:0000256" key="1">
    <source>
        <dbReference type="SAM" id="MobiDB-lite"/>
    </source>
</evidence>
<dbReference type="HOGENOM" id="CLU_510799_0_0_10"/>
<evidence type="ECO:0000313" key="5">
    <source>
        <dbReference type="Proteomes" id="UP000006241"/>
    </source>
</evidence>
<dbReference type="Pfam" id="PF15637">
    <property type="entry name" value="Tox-HNH-HHH"/>
    <property type="match status" value="1"/>
</dbReference>